<accession>A0A8J3JNJ3</accession>
<feature type="domain" description="RDD" evidence="7">
    <location>
        <begin position="24"/>
        <end position="183"/>
    </location>
</feature>
<keyword evidence="9" id="KW-1185">Reference proteome</keyword>
<dbReference type="AlphaFoldDB" id="A0A8J3JNJ3"/>
<dbReference type="InterPro" id="IPR051791">
    <property type="entry name" value="Pra-immunoreactive"/>
</dbReference>
<keyword evidence="4 6" id="KW-1133">Transmembrane helix</keyword>
<keyword evidence="2" id="KW-1003">Cell membrane</keyword>
<evidence type="ECO:0000256" key="4">
    <source>
        <dbReference type="ARBA" id="ARBA00022989"/>
    </source>
</evidence>
<name>A0A8J3JNJ3_9ACTN</name>
<evidence type="ECO:0000256" key="2">
    <source>
        <dbReference type="ARBA" id="ARBA00022475"/>
    </source>
</evidence>
<dbReference type="InterPro" id="IPR010432">
    <property type="entry name" value="RDD"/>
</dbReference>
<feature type="transmembrane region" description="Helical" evidence="6">
    <location>
        <begin position="31"/>
        <end position="62"/>
    </location>
</feature>
<evidence type="ECO:0000313" key="8">
    <source>
        <dbReference type="EMBL" id="GIF85724.1"/>
    </source>
</evidence>
<feature type="transmembrane region" description="Helical" evidence="6">
    <location>
        <begin position="82"/>
        <end position="108"/>
    </location>
</feature>
<comment type="caution">
    <text evidence="8">The sequence shown here is derived from an EMBL/GenBank/DDBJ whole genome shotgun (WGS) entry which is preliminary data.</text>
</comment>
<dbReference type="Proteomes" id="UP000601223">
    <property type="component" value="Unassembled WGS sequence"/>
</dbReference>
<dbReference type="RefSeq" id="WP_376818387.1">
    <property type="nucleotide sequence ID" value="NZ_JBHTGC010000001.1"/>
</dbReference>
<proteinExistence type="predicted"/>
<organism evidence="8 9">
    <name type="scientific">Catellatospora bangladeshensis</name>
    <dbReference type="NCBI Taxonomy" id="310355"/>
    <lineage>
        <taxon>Bacteria</taxon>
        <taxon>Bacillati</taxon>
        <taxon>Actinomycetota</taxon>
        <taxon>Actinomycetes</taxon>
        <taxon>Micromonosporales</taxon>
        <taxon>Micromonosporaceae</taxon>
        <taxon>Catellatospora</taxon>
    </lineage>
</organism>
<evidence type="ECO:0000256" key="1">
    <source>
        <dbReference type="ARBA" id="ARBA00004651"/>
    </source>
</evidence>
<keyword evidence="3 6" id="KW-0812">Transmembrane</keyword>
<dbReference type="Pfam" id="PF06271">
    <property type="entry name" value="RDD"/>
    <property type="match status" value="1"/>
</dbReference>
<comment type="subcellular location">
    <subcellularLocation>
        <location evidence="1">Cell membrane</location>
        <topology evidence="1">Multi-pass membrane protein</topology>
    </subcellularLocation>
</comment>
<dbReference type="EMBL" id="BONF01000051">
    <property type="protein sequence ID" value="GIF85724.1"/>
    <property type="molecule type" value="Genomic_DNA"/>
</dbReference>
<evidence type="ECO:0000259" key="7">
    <source>
        <dbReference type="Pfam" id="PF06271"/>
    </source>
</evidence>
<evidence type="ECO:0000256" key="5">
    <source>
        <dbReference type="ARBA" id="ARBA00023136"/>
    </source>
</evidence>
<dbReference type="PANTHER" id="PTHR36115">
    <property type="entry name" value="PROLINE-RICH ANTIGEN HOMOLOG-RELATED"/>
    <property type="match status" value="1"/>
</dbReference>
<protein>
    <submittedName>
        <fullName evidence="8">RDD family protein</fullName>
    </submittedName>
</protein>
<gene>
    <name evidence="8" type="ORF">Cba03nite_70730</name>
</gene>
<evidence type="ECO:0000256" key="3">
    <source>
        <dbReference type="ARBA" id="ARBA00022692"/>
    </source>
</evidence>
<evidence type="ECO:0000313" key="9">
    <source>
        <dbReference type="Proteomes" id="UP000601223"/>
    </source>
</evidence>
<dbReference type="GO" id="GO:0005886">
    <property type="term" value="C:plasma membrane"/>
    <property type="evidence" value="ECO:0007669"/>
    <property type="project" value="UniProtKB-SubCell"/>
</dbReference>
<dbReference type="PANTHER" id="PTHR36115:SF4">
    <property type="entry name" value="MEMBRANE PROTEIN"/>
    <property type="match status" value="1"/>
</dbReference>
<reference evidence="8 9" key="1">
    <citation type="submission" date="2021-01" db="EMBL/GenBank/DDBJ databases">
        <title>Whole genome shotgun sequence of Catellatospora bangladeshensis NBRC 107357.</title>
        <authorList>
            <person name="Komaki H."/>
            <person name="Tamura T."/>
        </authorList>
    </citation>
    <scope>NUCLEOTIDE SEQUENCE [LARGE SCALE GENOMIC DNA]</scope>
    <source>
        <strain evidence="8 9">NBRC 107357</strain>
    </source>
</reference>
<sequence length="191" mass="21417">MPPPPPPGTYQPLALPLAPNGLPLASFGDRLLAFLLDALIASAISMVVTLPLTFIWMFSWISTIEESASSYDAYGDPVPPDFWALFGPMMIFFVVVFGFTLIFTYLYYVEYQLRKGGQTVGKKTMKIRVVMANPAEVLDRGALTKRWAVERVVGLFVPFFSYLDGFWQLWDKPLQQCLHDKAARTVVVKVG</sequence>
<keyword evidence="5 6" id="KW-0472">Membrane</keyword>
<evidence type="ECO:0000256" key="6">
    <source>
        <dbReference type="SAM" id="Phobius"/>
    </source>
</evidence>